<reference evidence="9 10" key="1">
    <citation type="submission" date="2019-07" db="EMBL/GenBank/DDBJ databases">
        <title>De Novo Assembly of kiwifruit Actinidia rufa.</title>
        <authorList>
            <person name="Sugita-Konishi S."/>
            <person name="Sato K."/>
            <person name="Mori E."/>
            <person name="Abe Y."/>
            <person name="Kisaki G."/>
            <person name="Hamano K."/>
            <person name="Suezawa K."/>
            <person name="Otani M."/>
            <person name="Fukuda T."/>
            <person name="Manabe T."/>
            <person name="Gomi K."/>
            <person name="Tabuchi M."/>
            <person name="Akimitsu K."/>
            <person name="Kataoka I."/>
        </authorList>
    </citation>
    <scope>NUCLEOTIDE SEQUENCE [LARGE SCALE GENOMIC DNA]</scope>
    <source>
        <strain evidence="10">cv. Fuchu</strain>
    </source>
</reference>
<evidence type="ECO:0000313" key="10">
    <source>
        <dbReference type="Proteomes" id="UP000585474"/>
    </source>
</evidence>
<evidence type="ECO:0000256" key="2">
    <source>
        <dbReference type="ARBA" id="ARBA00022448"/>
    </source>
</evidence>
<evidence type="ECO:0000256" key="4">
    <source>
        <dbReference type="ARBA" id="ARBA00022927"/>
    </source>
</evidence>
<dbReference type="PANTHER" id="PTHR13003">
    <property type="entry name" value="NUP107-RELATED"/>
    <property type="match status" value="1"/>
</dbReference>
<accession>A0A7J0FET4</accession>
<dbReference type="EMBL" id="BJWL01000011">
    <property type="protein sequence ID" value="GFY97220.1"/>
    <property type="molecule type" value="Genomic_DNA"/>
</dbReference>
<evidence type="ECO:0000256" key="1">
    <source>
        <dbReference type="ARBA" id="ARBA00004567"/>
    </source>
</evidence>
<feature type="compositionally biased region" description="Polar residues" evidence="8">
    <location>
        <begin position="65"/>
        <end position="79"/>
    </location>
</feature>
<gene>
    <name evidence="9" type="ORF">Acr_11g0015260</name>
</gene>
<dbReference type="OrthoDB" id="3098at2759"/>
<dbReference type="GO" id="GO:0006606">
    <property type="term" value="P:protein import into nucleus"/>
    <property type="evidence" value="ECO:0007669"/>
    <property type="project" value="TreeGrafter"/>
</dbReference>
<evidence type="ECO:0000313" key="9">
    <source>
        <dbReference type="EMBL" id="GFY97220.1"/>
    </source>
</evidence>
<feature type="region of interest" description="Disordered" evidence="8">
    <location>
        <begin position="65"/>
        <end position="94"/>
    </location>
</feature>
<dbReference type="PANTHER" id="PTHR13003:SF2">
    <property type="entry name" value="NUCLEAR PORE COMPLEX PROTEIN NUP107"/>
    <property type="match status" value="1"/>
</dbReference>
<dbReference type="AlphaFoldDB" id="A0A7J0FET4"/>
<dbReference type="GO" id="GO:0017056">
    <property type="term" value="F:structural constituent of nuclear pore"/>
    <property type="evidence" value="ECO:0007669"/>
    <property type="project" value="InterPro"/>
</dbReference>
<organism evidence="9 10">
    <name type="scientific">Actinidia rufa</name>
    <dbReference type="NCBI Taxonomy" id="165716"/>
    <lineage>
        <taxon>Eukaryota</taxon>
        <taxon>Viridiplantae</taxon>
        <taxon>Streptophyta</taxon>
        <taxon>Embryophyta</taxon>
        <taxon>Tracheophyta</taxon>
        <taxon>Spermatophyta</taxon>
        <taxon>Magnoliopsida</taxon>
        <taxon>eudicotyledons</taxon>
        <taxon>Gunneridae</taxon>
        <taxon>Pentapetalae</taxon>
        <taxon>asterids</taxon>
        <taxon>Ericales</taxon>
        <taxon>Actinidiaceae</taxon>
        <taxon>Actinidia</taxon>
    </lineage>
</organism>
<keyword evidence="5" id="KW-0811">Translocation</keyword>
<dbReference type="Proteomes" id="UP000585474">
    <property type="component" value="Unassembled WGS sequence"/>
</dbReference>
<evidence type="ECO:0000256" key="7">
    <source>
        <dbReference type="ARBA" id="ARBA00023242"/>
    </source>
</evidence>
<evidence type="ECO:0000256" key="8">
    <source>
        <dbReference type="SAM" id="MobiDB-lite"/>
    </source>
</evidence>
<proteinExistence type="predicted"/>
<evidence type="ECO:0000256" key="3">
    <source>
        <dbReference type="ARBA" id="ARBA00022816"/>
    </source>
</evidence>
<comment type="caution">
    <text evidence="9">The sequence shown here is derived from an EMBL/GenBank/DDBJ whole genome shotgun (WGS) entry which is preliminary data.</text>
</comment>
<keyword evidence="3" id="KW-0509">mRNA transport</keyword>
<keyword evidence="10" id="KW-1185">Reference proteome</keyword>
<keyword evidence="2" id="KW-0813">Transport</keyword>
<evidence type="ECO:0000256" key="5">
    <source>
        <dbReference type="ARBA" id="ARBA00023010"/>
    </source>
</evidence>
<keyword evidence="6" id="KW-0906">Nuclear pore complex</keyword>
<protein>
    <submittedName>
        <fullName evidence="9">Uncharacterized protein</fullName>
    </submittedName>
</protein>
<keyword evidence="7" id="KW-0539">Nucleus</keyword>
<name>A0A7J0FET4_9ERIC</name>
<dbReference type="InterPro" id="IPR007252">
    <property type="entry name" value="Nup84/Nup107"/>
</dbReference>
<sequence length="263" mass="29238">MCRKRVSTSSISPHQENSVSKFSGARLLYDGQNIERRSNAALFLEDIKQEAESYDFEHLEGTPAKIQSASRLRSSTDSPGTEVDVGADSTRRPGSYSIKSCKHEDDALTDGGDATFTLFASLLDSTLQGLMTIPDLILQFEKSCRNVSESIRYGSTEKHRIVEDKLMKQKAQFLLDEAASWSLLCRGPFGVILTLLVGHGNEELSEDLMLFPTTSHLEACQFVVADHTAQLCLRVVQWLEGLASKALDLDNKVMRQLYPFLTV</sequence>
<evidence type="ECO:0000256" key="6">
    <source>
        <dbReference type="ARBA" id="ARBA00023132"/>
    </source>
</evidence>
<dbReference type="GO" id="GO:0031080">
    <property type="term" value="C:nuclear pore outer ring"/>
    <property type="evidence" value="ECO:0007669"/>
    <property type="project" value="TreeGrafter"/>
</dbReference>
<dbReference type="GO" id="GO:0000973">
    <property type="term" value="P:post-transcriptional tethering of RNA polymerase II gene DNA at nuclear periphery"/>
    <property type="evidence" value="ECO:0007669"/>
    <property type="project" value="TreeGrafter"/>
</dbReference>
<comment type="subcellular location">
    <subcellularLocation>
        <location evidence="1">Nucleus</location>
        <location evidence="1">Nuclear pore complex</location>
    </subcellularLocation>
</comment>
<keyword evidence="4" id="KW-0653">Protein transport</keyword>
<dbReference type="GO" id="GO:0006406">
    <property type="term" value="P:mRNA export from nucleus"/>
    <property type="evidence" value="ECO:0007669"/>
    <property type="project" value="TreeGrafter"/>
</dbReference>